<accession>A0A345PIY8</accession>
<name>A0A345PIY8_9BACI</name>
<proteinExistence type="predicted"/>
<dbReference type="EMBL" id="CP024848">
    <property type="protein sequence ID" value="AXI09968.1"/>
    <property type="molecule type" value="Genomic_DNA"/>
</dbReference>
<dbReference type="KEGG" id="ocn:CUC15_14000"/>
<evidence type="ECO:0000256" key="1">
    <source>
        <dbReference type="SAM" id="Phobius"/>
    </source>
</evidence>
<feature type="transmembrane region" description="Helical" evidence="1">
    <location>
        <begin position="34"/>
        <end position="57"/>
    </location>
</feature>
<sequence>MSPVRFFIYQFVLFIALLLLNIYSDPYISKPFSLVDLIAIAITAPIFILLISLIGKLYIRFNTRLRNKVVLSVTAFILAIICLVIVENIWFEIKGEMLIN</sequence>
<protein>
    <submittedName>
        <fullName evidence="2">Uncharacterized protein</fullName>
    </submittedName>
</protein>
<dbReference type="OrthoDB" id="2943404at2"/>
<keyword evidence="1" id="KW-1133">Transmembrane helix</keyword>
<dbReference type="AlphaFoldDB" id="A0A345PIY8"/>
<evidence type="ECO:0000313" key="3">
    <source>
        <dbReference type="Proteomes" id="UP000253908"/>
    </source>
</evidence>
<feature type="transmembrane region" description="Helical" evidence="1">
    <location>
        <begin position="69"/>
        <end position="91"/>
    </location>
</feature>
<evidence type="ECO:0000313" key="2">
    <source>
        <dbReference type="EMBL" id="AXI09968.1"/>
    </source>
</evidence>
<dbReference type="Proteomes" id="UP000253908">
    <property type="component" value="Chromosome"/>
</dbReference>
<organism evidence="2 3">
    <name type="scientific">Oceanobacillus zhaokaii</name>
    <dbReference type="NCBI Taxonomy" id="2052660"/>
    <lineage>
        <taxon>Bacteria</taxon>
        <taxon>Bacillati</taxon>
        <taxon>Bacillota</taxon>
        <taxon>Bacilli</taxon>
        <taxon>Bacillales</taxon>
        <taxon>Bacillaceae</taxon>
        <taxon>Oceanobacillus</taxon>
    </lineage>
</organism>
<keyword evidence="1" id="KW-0472">Membrane</keyword>
<gene>
    <name evidence="2" type="ORF">CUC15_14000</name>
</gene>
<reference evidence="3" key="1">
    <citation type="submission" date="2017-11" db="EMBL/GenBank/DDBJ databases">
        <authorList>
            <person name="Zhu W."/>
        </authorList>
    </citation>
    <scope>NUCLEOTIDE SEQUENCE [LARGE SCALE GENOMIC DNA]</scope>
    <source>
        <strain evidence="3">160</strain>
    </source>
</reference>
<keyword evidence="3" id="KW-1185">Reference proteome</keyword>
<keyword evidence="1" id="KW-0812">Transmembrane</keyword>